<evidence type="ECO:0000313" key="2">
    <source>
        <dbReference type="Proteomes" id="UP000193518"/>
    </source>
</evidence>
<protein>
    <submittedName>
        <fullName evidence="1">Uncharacterized protein</fullName>
    </submittedName>
</protein>
<dbReference type="Proteomes" id="UP000193518">
    <property type="component" value="Unassembled WGS sequence"/>
</dbReference>
<comment type="caution">
    <text evidence="1">The sequence shown here is derived from an EMBL/GenBank/DDBJ whole genome shotgun (WGS) entry which is preliminary data.</text>
</comment>
<gene>
    <name evidence="1" type="ORF">A5N68_02820</name>
</gene>
<sequence>MGDYIGFDVGILVGIALEHDDYSVAGLLLNFVDAVGDPGALGVLHADDVPDLQFGSGNVVRQRERTRGDLR</sequence>
<evidence type="ECO:0000313" key="1">
    <source>
        <dbReference type="EMBL" id="ORM31167.1"/>
    </source>
</evidence>
<accession>A0AAE5IUQ2</accession>
<reference evidence="1 2" key="1">
    <citation type="journal article" date="2016" name="Genome Biol. Evol.">
        <title>Pangenome and Phylogenomic Analysis of the Pathogenic Actinobacterium Rhodococcus equi.</title>
        <authorList>
            <person name="Anastasi E."/>
            <person name="MacArthur I."/>
            <person name="Scortti M."/>
            <person name="Alvarez S."/>
            <person name="Giguere S."/>
            <person name="Vazquez-Boland J.A."/>
        </authorList>
    </citation>
    <scope>NUCLEOTIDE SEQUENCE [LARGE SCALE GENOMIC DNA]</scope>
    <source>
        <strain evidence="1 2">PAM1271</strain>
    </source>
</reference>
<dbReference type="EMBL" id="LWIC01000001">
    <property type="protein sequence ID" value="ORM31167.1"/>
    <property type="molecule type" value="Genomic_DNA"/>
</dbReference>
<proteinExistence type="predicted"/>
<organism evidence="1 2">
    <name type="scientific">Rhodococcus hoagii</name>
    <name type="common">Corynebacterium equii</name>
    <dbReference type="NCBI Taxonomy" id="43767"/>
    <lineage>
        <taxon>Bacteria</taxon>
        <taxon>Bacillati</taxon>
        <taxon>Actinomycetota</taxon>
        <taxon>Actinomycetes</taxon>
        <taxon>Mycobacteriales</taxon>
        <taxon>Nocardiaceae</taxon>
        <taxon>Prescottella</taxon>
    </lineage>
</organism>
<name>A0AAE5IUQ2_RHOHA</name>
<dbReference type="AlphaFoldDB" id="A0AAE5IUQ2"/>